<proteinExistence type="predicted"/>
<reference evidence="2" key="1">
    <citation type="journal article" date="2012" name="Science">
        <title>Fermentation, hydrogen, and sulfur metabolism in multiple uncultivated bacterial phyla.</title>
        <authorList>
            <person name="Wrighton K.C."/>
            <person name="Thomas B.C."/>
            <person name="Sharon I."/>
            <person name="Miller C.S."/>
            <person name="Castelle C.J."/>
            <person name="VerBerkmoes N.C."/>
            <person name="Wilkins M.J."/>
            <person name="Hettich R.L."/>
            <person name="Lipton M.S."/>
            <person name="Williams K.H."/>
            <person name="Long P.E."/>
            <person name="Banfield J.F."/>
        </authorList>
    </citation>
    <scope>NUCLEOTIDE SEQUENCE [LARGE SCALE GENOMIC DNA]</scope>
</reference>
<organism evidence="2">
    <name type="scientific">uncultured bacterium</name>
    <name type="common">gcode 4</name>
    <dbReference type="NCBI Taxonomy" id="1234023"/>
    <lineage>
        <taxon>Bacteria</taxon>
        <taxon>environmental samples</taxon>
    </lineage>
</organism>
<evidence type="ECO:0000313" key="2">
    <source>
        <dbReference type="EMBL" id="EKD29263.1"/>
    </source>
</evidence>
<keyword evidence="1" id="KW-1133">Transmembrane helix</keyword>
<dbReference type="AlphaFoldDB" id="K1YA07"/>
<keyword evidence="1" id="KW-0472">Membrane</keyword>
<protein>
    <submittedName>
        <fullName evidence="2">Uncharacterized protein</fullName>
    </submittedName>
</protein>
<evidence type="ECO:0000256" key="1">
    <source>
        <dbReference type="SAM" id="Phobius"/>
    </source>
</evidence>
<name>K1YA07_9BACT</name>
<gene>
    <name evidence="2" type="ORF">ACD_78C00462G0004</name>
</gene>
<sequence length="150" mass="17830">MLENMNIFSVGGFTFLLLILAIGYYAVEVIGGRNYWYRRIFETYNNNLFDRIMHYIMWWLAINLWVIFWFVKADRLKGIFEVLNFSGKIADSIGIQSDISTSVQLALFICFYFFTLFWTLILINMMIWIFTSFEGLSVKIIEKSCKKDKM</sequence>
<accession>K1YA07</accession>
<dbReference type="EMBL" id="AMFJ01034462">
    <property type="protein sequence ID" value="EKD29263.1"/>
    <property type="molecule type" value="Genomic_DNA"/>
</dbReference>
<feature type="transmembrane region" description="Helical" evidence="1">
    <location>
        <begin position="105"/>
        <end position="130"/>
    </location>
</feature>
<feature type="transmembrane region" description="Helical" evidence="1">
    <location>
        <begin position="52"/>
        <end position="71"/>
    </location>
</feature>
<feature type="transmembrane region" description="Helical" evidence="1">
    <location>
        <begin position="7"/>
        <end position="27"/>
    </location>
</feature>
<keyword evidence="1" id="KW-0812">Transmembrane</keyword>
<comment type="caution">
    <text evidence="2">The sequence shown here is derived from an EMBL/GenBank/DDBJ whole genome shotgun (WGS) entry which is preliminary data.</text>
</comment>